<evidence type="ECO:0000313" key="1">
    <source>
        <dbReference type="EMBL" id="KAG8081366.1"/>
    </source>
</evidence>
<sequence>MSYAPRCFCAAPRTLHHLSCLEQRTHNAEYGAQCGRACTVLRLSSGNEERRLDVEACSSPLRDLTGEGPLHAAVTANDQPLHRSCWAAGVHPHQPAPFHAGPPAPLGTRSSTAVGRGQPSVDYFIIFRISP</sequence>
<reference evidence="1" key="2">
    <citation type="submission" date="2021-02" db="EMBL/GenBank/DDBJ databases">
        <authorList>
            <person name="Kimball J.A."/>
            <person name="Haas M.W."/>
            <person name="Macchietto M."/>
            <person name="Kono T."/>
            <person name="Duquette J."/>
            <person name="Shao M."/>
        </authorList>
    </citation>
    <scope>NUCLEOTIDE SEQUENCE</scope>
    <source>
        <tissue evidence="1">Fresh leaf tissue</tissue>
    </source>
</reference>
<dbReference type="EMBL" id="JAAALK010000282">
    <property type="protein sequence ID" value="KAG8081366.1"/>
    <property type="molecule type" value="Genomic_DNA"/>
</dbReference>
<dbReference type="AlphaFoldDB" id="A0A8J5TKE6"/>
<accession>A0A8J5TKE6</accession>
<protein>
    <submittedName>
        <fullName evidence="1">Uncharacterized protein</fullName>
    </submittedName>
</protein>
<proteinExistence type="predicted"/>
<reference evidence="1" key="1">
    <citation type="journal article" date="2021" name="bioRxiv">
        <title>Whole Genome Assembly and Annotation of Northern Wild Rice, Zizania palustris L., Supports a Whole Genome Duplication in the Zizania Genus.</title>
        <authorList>
            <person name="Haas M."/>
            <person name="Kono T."/>
            <person name="Macchietto M."/>
            <person name="Millas R."/>
            <person name="McGilp L."/>
            <person name="Shao M."/>
            <person name="Duquette J."/>
            <person name="Hirsch C.N."/>
            <person name="Kimball J."/>
        </authorList>
    </citation>
    <scope>NUCLEOTIDE SEQUENCE</scope>
    <source>
        <tissue evidence="1">Fresh leaf tissue</tissue>
    </source>
</reference>
<keyword evidence="2" id="KW-1185">Reference proteome</keyword>
<evidence type="ECO:0000313" key="2">
    <source>
        <dbReference type="Proteomes" id="UP000729402"/>
    </source>
</evidence>
<organism evidence="1 2">
    <name type="scientific">Zizania palustris</name>
    <name type="common">Northern wild rice</name>
    <dbReference type="NCBI Taxonomy" id="103762"/>
    <lineage>
        <taxon>Eukaryota</taxon>
        <taxon>Viridiplantae</taxon>
        <taxon>Streptophyta</taxon>
        <taxon>Embryophyta</taxon>
        <taxon>Tracheophyta</taxon>
        <taxon>Spermatophyta</taxon>
        <taxon>Magnoliopsida</taxon>
        <taxon>Liliopsida</taxon>
        <taxon>Poales</taxon>
        <taxon>Poaceae</taxon>
        <taxon>BOP clade</taxon>
        <taxon>Oryzoideae</taxon>
        <taxon>Oryzeae</taxon>
        <taxon>Zizaniinae</taxon>
        <taxon>Zizania</taxon>
    </lineage>
</organism>
<gene>
    <name evidence="1" type="ORF">GUJ93_ZPchr0007g5396</name>
</gene>
<name>A0A8J5TKE6_ZIZPA</name>
<comment type="caution">
    <text evidence="1">The sequence shown here is derived from an EMBL/GenBank/DDBJ whole genome shotgun (WGS) entry which is preliminary data.</text>
</comment>
<dbReference type="Proteomes" id="UP000729402">
    <property type="component" value="Unassembled WGS sequence"/>
</dbReference>